<keyword evidence="2" id="KW-1185">Reference proteome</keyword>
<dbReference type="OrthoDB" id="3855669at2"/>
<comment type="caution">
    <text evidence="1">The sequence shown here is derived from an EMBL/GenBank/DDBJ whole genome shotgun (WGS) entry which is preliminary data.</text>
</comment>
<evidence type="ECO:0000313" key="2">
    <source>
        <dbReference type="Proteomes" id="UP000222531"/>
    </source>
</evidence>
<organism evidence="1 2">
    <name type="scientific">Streptomyces cinnamoneus</name>
    <name type="common">Streptoverticillium cinnamoneum</name>
    <dbReference type="NCBI Taxonomy" id="53446"/>
    <lineage>
        <taxon>Bacteria</taxon>
        <taxon>Bacillati</taxon>
        <taxon>Actinomycetota</taxon>
        <taxon>Actinomycetes</taxon>
        <taxon>Kitasatosporales</taxon>
        <taxon>Streptomycetaceae</taxon>
        <taxon>Streptomyces</taxon>
        <taxon>Streptomyces cinnamoneus group</taxon>
    </lineage>
</organism>
<dbReference type="Proteomes" id="UP000222531">
    <property type="component" value="Unassembled WGS sequence"/>
</dbReference>
<evidence type="ECO:0000313" key="1">
    <source>
        <dbReference type="EMBL" id="PHQ47918.1"/>
    </source>
</evidence>
<name>A0A2G1X9L7_STRCJ</name>
<dbReference type="EMBL" id="NHZO01000168">
    <property type="protein sequence ID" value="PHQ47918.1"/>
    <property type="molecule type" value="Genomic_DNA"/>
</dbReference>
<gene>
    <name evidence="1" type="ORF">BLA24_30940</name>
</gene>
<proteinExistence type="predicted"/>
<accession>A0A2G1X9L7</accession>
<reference evidence="1 2" key="1">
    <citation type="journal article" date="2017" name="Biochemistry">
        <title>Identification of the Biosynthetic Pathway for the Antibiotic Bicyclomycin.</title>
        <authorList>
            <person name="Patteson J."/>
            <person name="Cai W."/>
            <person name="Johnson R.A."/>
            <person name="Santa Maria K."/>
            <person name="Li B."/>
        </authorList>
    </citation>
    <scope>NUCLEOTIDE SEQUENCE [LARGE SCALE GENOMIC DNA]</scope>
    <source>
        <strain evidence="1 2">ATCC 21532</strain>
    </source>
</reference>
<protein>
    <submittedName>
        <fullName evidence="1">Uncharacterized protein</fullName>
    </submittedName>
</protein>
<dbReference type="AlphaFoldDB" id="A0A2G1X9L7"/>
<sequence length="84" mass="9214">MTAPDEPQATERTTDVGALVVDARRDRVGEVVGSAGGRLLLRSPSDGQEWEAFPCDVRPATVSDELRAKVADINHRSRRERGWA</sequence>